<dbReference type="InterPro" id="IPR000412">
    <property type="entry name" value="ABC_2_transport"/>
</dbReference>
<keyword evidence="3 11" id="KW-0813">Transport</keyword>
<sequence length="267" mass="30051">MTRAHPDPLRRRHFQRTRSVLALMLREMSTRYGRSPGGYAWTILEPVGGVAILILILVLGLRIRNPSLGISFPIFYATGVLSLLFYRRISDVVAGAITFSRALLAYPGVTFVDTLLARFLVQTVTGLTVMYIVFAGSILLFETRTLLDLPQILLAVAMAAVLGLGIGCLNAYLFPTFPLWESFWNILTFPLFLVSGVFFIYEDLPPIGQQILWYNPLIHITGQMRVGFYPTYDPSYISPAYVFAVGLVPMVLGLMLLRRHYKRIINL</sequence>
<reference evidence="13" key="1">
    <citation type="submission" date="2017-05" db="EMBL/GenBank/DDBJ databases">
        <authorList>
            <person name="Imhoff J.F."/>
            <person name="Rahn T."/>
            <person name="Kuenzel S."/>
            <person name="Neulinger S.C."/>
        </authorList>
    </citation>
    <scope>NUCLEOTIDE SEQUENCE</scope>
    <source>
        <strain evidence="13">LMG 28126</strain>
    </source>
</reference>
<evidence type="ECO:0000256" key="5">
    <source>
        <dbReference type="ARBA" id="ARBA00022597"/>
    </source>
</evidence>
<feature type="transmembrane region" description="Helical" evidence="11">
    <location>
        <begin position="183"/>
        <end position="201"/>
    </location>
</feature>
<dbReference type="Pfam" id="PF01061">
    <property type="entry name" value="ABC2_membrane"/>
    <property type="match status" value="1"/>
</dbReference>
<protein>
    <recommendedName>
        <fullName evidence="11">Transport permease protein</fullName>
    </recommendedName>
</protein>
<organism evidence="13 14">
    <name type="scientific">Rhodobaculum claviforme</name>
    <dbReference type="NCBI Taxonomy" id="1549854"/>
    <lineage>
        <taxon>Bacteria</taxon>
        <taxon>Pseudomonadati</taxon>
        <taxon>Pseudomonadota</taxon>
        <taxon>Alphaproteobacteria</taxon>
        <taxon>Rhodobacterales</taxon>
        <taxon>Paracoccaceae</taxon>
        <taxon>Rhodobaculum</taxon>
    </lineage>
</organism>
<evidence type="ECO:0000256" key="10">
    <source>
        <dbReference type="ARBA" id="ARBA00023136"/>
    </source>
</evidence>
<dbReference type="PANTHER" id="PTHR30413">
    <property type="entry name" value="INNER MEMBRANE TRANSPORT PERMEASE"/>
    <property type="match status" value="1"/>
</dbReference>
<feature type="transmembrane region" description="Helical" evidence="11">
    <location>
        <begin position="119"/>
        <end position="140"/>
    </location>
</feature>
<evidence type="ECO:0000256" key="7">
    <source>
        <dbReference type="ARBA" id="ARBA00022903"/>
    </source>
</evidence>
<reference evidence="13" key="2">
    <citation type="journal article" date="2020" name="Microorganisms">
        <title>Osmotic Adaptation and Compatible Solute Biosynthesis of Phototrophic Bacteria as Revealed from Genome Analyses.</title>
        <authorList>
            <person name="Imhoff J.F."/>
            <person name="Rahn T."/>
            <person name="Kunzel S."/>
            <person name="Keller A."/>
            <person name="Neulinger S.C."/>
        </authorList>
    </citation>
    <scope>NUCLEOTIDE SEQUENCE</scope>
    <source>
        <strain evidence="13">LMG 28126</strain>
    </source>
</reference>
<dbReference type="PRINTS" id="PR00164">
    <property type="entry name" value="ABC2TRNSPORT"/>
</dbReference>
<dbReference type="AlphaFoldDB" id="A0A934TM12"/>
<proteinExistence type="inferred from homology"/>
<evidence type="ECO:0000256" key="11">
    <source>
        <dbReference type="RuleBase" id="RU361157"/>
    </source>
</evidence>
<name>A0A934TM12_9RHOB</name>
<keyword evidence="10 11" id="KW-0472">Membrane</keyword>
<keyword evidence="14" id="KW-1185">Reference proteome</keyword>
<accession>A0A934TM12</accession>
<dbReference type="InterPro" id="IPR013525">
    <property type="entry name" value="ABC2_TM"/>
</dbReference>
<comment type="subcellular location">
    <subcellularLocation>
        <location evidence="11">Cell inner membrane</location>
        <topology evidence="11">Multi-pass membrane protein</topology>
    </subcellularLocation>
    <subcellularLocation>
        <location evidence="1">Cell membrane</location>
        <topology evidence="1">Multi-pass membrane protein</topology>
    </subcellularLocation>
</comment>
<comment type="caution">
    <text evidence="13">The sequence shown here is derived from an EMBL/GenBank/DDBJ whole genome shotgun (WGS) entry which is preliminary data.</text>
</comment>
<evidence type="ECO:0000313" key="14">
    <source>
        <dbReference type="Proteomes" id="UP000706333"/>
    </source>
</evidence>
<dbReference type="GO" id="GO:0015774">
    <property type="term" value="P:polysaccharide transport"/>
    <property type="evidence" value="ECO:0007669"/>
    <property type="project" value="UniProtKB-KW"/>
</dbReference>
<evidence type="ECO:0000259" key="12">
    <source>
        <dbReference type="PROSITE" id="PS51012"/>
    </source>
</evidence>
<evidence type="ECO:0000313" key="13">
    <source>
        <dbReference type="EMBL" id="MBK5928014.1"/>
    </source>
</evidence>
<feature type="transmembrane region" description="Helical" evidence="11">
    <location>
        <begin position="92"/>
        <end position="112"/>
    </location>
</feature>
<dbReference type="GO" id="GO:0015920">
    <property type="term" value="P:lipopolysaccharide transport"/>
    <property type="evidence" value="ECO:0007669"/>
    <property type="project" value="TreeGrafter"/>
</dbReference>
<feature type="transmembrane region" description="Helical" evidence="11">
    <location>
        <begin position="236"/>
        <end position="257"/>
    </location>
</feature>
<feature type="transmembrane region" description="Helical" evidence="11">
    <location>
        <begin position="68"/>
        <end position="86"/>
    </location>
</feature>
<dbReference type="EMBL" id="NHSD01000284">
    <property type="protein sequence ID" value="MBK5928014.1"/>
    <property type="molecule type" value="Genomic_DNA"/>
</dbReference>
<keyword evidence="7" id="KW-0972">Capsule biogenesis/degradation</keyword>
<dbReference type="InterPro" id="IPR047817">
    <property type="entry name" value="ABC2_TM_bact-type"/>
</dbReference>
<keyword evidence="6 11" id="KW-0812">Transmembrane</keyword>
<feature type="domain" description="ABC transmembrane type-2" evidence="12">
    <location>
        <begin position="37"/>
        <end position="260"/>
    </location>
</feature>
<dbReference type="PROSITE" id="PS51012">
    <property type="entry name" value="ABC_TM2"/>
    <property type="match status" value="1"/>
</dbReference>
<comment type="similarity">
    <text evidence="2 11">Belongs to the ABC-2 integral membrane protein family.</text>
</comment>
<evidence type="ECO:0000256" key="8">
    <source>
        <dbReference type="ARBA" id="ARBA00022989"/>
    </source>
</evidence>
<evidence type="ECO:0000256" key="9">
    <source>
        <dbReference type="ARBA" id="ARBA00023047"/>
    </source>
</evidence>
<dbReference type="PANTHER" id="PTHR30413:SF10">
    <property type="entry name" value="CAPSULE POLYSACCHARIDE EXPORT INNER-MEMBRANE PROTEIN CTRC"/>
    <property type="match status" value="1"/>
</dbReference>
<evidence type="ECO:0000256" key="2">
    <source>
        <dbReference type="ARBA" id="ARBA00007783"/>
    </source>
</evidence>
<keyword evidence="9" id="KW-0625">Polysaccharide transport</keyword>
<keyword evidence="5" id="KW-0762">Sugar transport</keyword>
<dbReference type="GO" id="GO:0043190">
    <property type="term" value="C:ATP-binding cassette (ABC) transporter complex"/>
    <property type="evidence" value="ECO:0007669"/>
    <property type="project" value="InterPro"/>
</dbReference>
<evidence type="ECO:0000256" key="6">
    <source>
        <dbReference type="ARBA" id="ARBA00022692"/>
    </source>
</evidence>
<feature type="transmembrane region" description="Helical" evidence="11">
    <location>
        <begin position="38"/>
        <end position="61"/>
    </location>
</feature>
<evidence type="ECO:0000256" key="1">
    <source>
        <dbReference type="ARBA" id="ARBA00004651"/>
    </source>
</evidence>
<evidence type="ECO:0000256" key="3">
    <source>
        <dbReference type="ARBA" id="ARBA00022448"/>
    </source>
</evidence>
<keyword evidence="4 11" id="KW-1003">Cell membrane</keyword>
<keyword evidence="8 11" id="KW-1133">Transmembrane helix</keyword>
<dbReference type="Proteomes" id="UP000706333">
    <property type="component" value="Unassembled WGS sequence"/>
</dbReference>
<feature type="transmembrane region" description="Helical" evidence="11">
    <location>
        <begin position="152"/>
        <end position="174"/>
    </location>
</feature>
<dbReference type="RefSeq" id="WP_201157762.1">
    <property type="nucleotide sequence ID" value="NZ_NHSD01000284.1"/>
</dbReference>
<dbReference type="GO" id="GO:0140359">
    <property type="term" value="F:ABC-type transporter activity"/>
    <property type="evidence" value="ECO:0007669"/>
    <property type="project" value="InterPro"/>
</dbReference>
<evidence type="ECO:0000256" key="4">
    <source>
        <dbReference type="ARBA" id="ARBA00022475"/>
    </source>
</evidence>
<gene>
    <name evidence="13" type="ORF">CCR87_11865</name>
</gene>